<protein>
    <submittedName>
        <fullName evidence="1">Uncharacterized protein</fullName>
    </submittedName>
</protein>
<evidence type="ECO:0000313" key="2">
    <source>
        <dbReference type="Proteomes" id="UP000190449"/>
    </source>
</evidence>
<sequence>MKKQLNIYLFFRWTFVCVGLWGCWHESVEDVSSSKLIGYSGDSLVVFIEEKTEETCLAKPLGDDCSTRELGTRIVVNNFYTEENVWKSSKIKDKYVTNVYDLIDDTTVIELDKKEGRFHKWTLGKGSEDLGYFEWSGCKLLEKIGSIRPWGDGYWRLIGSSESCGYAIVDVEKKKITGYENLENFAKGCSDLWDHEGVKYCVGAVKKDTVMSYYERFLAGAMIKNSGGISDTLWNDQIEGAALNSYHAVIFKNSFVCYLNNYYKIDYNKVKMVFDH</sequence>
<dbReference type="STRING" id="28122.SAMN02745108_02771"/>
<dbReference type="RefSeq" id="WP_078777428.1">
    <property type="nucleotide sequence ID" value="NZ_FUWU01000080.1"/>
</dbReference>
<reference evidence="1 2" key="1">
    <citation type="submission" date="2017-02" db="EMBL/GenBank/DDBJ databases">
        <authorList>
            <person name="Peterson S.W."/>
        </authorList>
    </citation>
    <scope>NUCLEOTIDE SEQUENCE [LARGE SCALE GENOMIC DNA]</scope>
    <source>
        <strain evidence="1 2">ATCC 43854</strain>
    </source>
</reference>
<name>A0A1T4RM78_9BACT</name>
<dbReference type="Proteomes" id="UP000190449">
    <property type="component" value="Unassembled WGS sequence"/>
</dbReference>
<gene>
    <name evidence="1" type="ORF">SAMN02745108_02771</name>
</gene>
<dbReference type="AlphaFoldDB" id="A0A1T4RM78"/>
<proteinExistence type="predicted"/>
<accession>A0A1T4RM78</accession>
<organism evidence="1 2">
    <name type="scientific">Fibrobacter intestinalis</name>
    <dbReference type="NCBI Taxonomy" id="28122"/>
    <lineage>
        <taxon>Bacteria</taxon>
        <taxon>Pseudomonadati</taxon>
        <taxon>Fibrobacterota</taxon>
        <taxon>Fibrobacteria</taxon>
        <taxon>Fibrobacterales</taxon>
        <taxon>Fibrobacteraceae</taxon>
        <taxon>Fibrobacter</taxon>
    </lineage>
</organism>
<dbReference type="EMBL" id="FUWU01000080">
    <property type="protein sequence ID" value="SKA17094.1"/>
    <property type="molecule type" value="Genomic_DNA"/>
</dbReference>
<evidence type="ECO:0000313" key="1">
    <source>
        <dbReference type="EMBL" id="SKA17094.1"/>
    </source>
</evidence>